<dbReference type="EMBL" id="LT934116">
    <property type="protein sequence ID" value="VAH74444.1"/>
    <property type="molecule type" value="Genomic_DNA"/>
</dbReference>
<organism evidence="7 8">
    <name type="scientific">Triticum turgidum subsp. durum</name>
    <name type="common">Durum wheat</name>
    <name type="synonym">Triticum durum</name>
    <dbReference type="NCBI Taxonomy" id="4567"/>
    <lineage>
        <taxon>Eukaryota</taxon>
        <taxon>Viridiplantae</taxon>
        <taxon>Streptophyta</taxon>
        <taxon>Embryophyta</taxon>
        <taxon>Tracheophyta</taxon>
        <taxon>Spermatophyta</taxon>
        <taxon>Magnoliopsida</taxon>
        <taxon>Liliopsida</taxon>
        <taxon>Poales</taxon>
        <taxon>Poaceae</taxon>
        <taxon>BOP clade</taxon>
        <taxon>Pooideae</taxon>
        <taxon>Triticodae</taxon>
        <taxon>Triticeae</taxon>
        <taxon>Triticinae</taxon>
        <taxon>Triticum</taxon>
    </lineage>
</organism>
<comment type="pathway">
    <text evidence="4">Cofactor biosynthesis; coenzyme A biosynthesis; CoA from (R)-pantothenate: step 3/5.</text>
</comment>
<evidence type="ECO:0000313" key="7">
    <source>
        <dbReference type="EMBL" id="VAH74444.1"/>
    </source>
</evidence>
<evidence type="ECO:0000256" key="1">
    <source>
        <dbReference type="ARBA" id="ARBA00001917"/>
    </source>
</evidence>
<sequence length="235" mass="25732">MATRKQPSQGATPDAAAAQPRRPRVLVAASGSVAAIKFEILCRSLAEWADVRAVATASSLHFIDRESFPSGVAFLTDADEWSAWGRIGDEVLHIELRKWADAMLIAPLSANTLAKVGTVIPWTHLRRSVLFCFDFFFLSICRAQIAGGQCDNLLTCVVRAWDYSKPIYVAPAMNTFMWDNPFTRRHLDAVAGLGVSLIPPVTKRLACGDYGNGAMAEPTEICRTLTLFFGSQEPL</sequence>
<dbReference type="OMA" id="GDTETDC"/>
<dbReference type="Gramene" id="TRITD3Bv1G059870.2">
    <property type="protein sequence ID" value="TRITD3Bv1G059870.2"/>
    <property type="gene ID" value="TRITD3Bv1G059870"/>
</dbReference>
<keyword evidence="2" id="KW-0341">Growth regulation</keyword>
<accession>A0A9R1RZ28</accession>
<dbReference type="AlphaFoldDB" id="A0A9R1RZ28"/>
<comment type="similarity">
    <text evidence="3">Belongs to the HFCD (homooligomeric flavin containing Cys decarboxylase) superfamily.</text>
</comment>
<proteinExistence type="inferred from homology"/>
<dbReference type="Proteomes" id="UP000324705">
    <property type="component" value="Chromosome 3B"/>
</dbReference>
<evidence type="ECO:0000256" key="2">
    <source>
        <dbReference type="ARBA" id="ARBA00022604"/>
    </source>
</evidence>
<dbReference type="GO" id="GO:0015937">
    <property type="term" value="P:coenzyme A biosynthetic process"/>
    <property type="evidence" value="ECO:0007669"/>
    <property type="project" value="TreeGrafter"/>
</dbReference>
<dbReference type="Gene3D" id="3.40.50.1950">
    <property type="entry name" value="Flavin prenyltransferase-like"/>
    <property type="match status" value="2"/>
</dbReference>
<dbReference type="GO" id="GO:0071513">
    <property type="term" value="C:phosphopantothenoylcysteine decarboxylase complex"/>
    <property type="evidence" value="ECO:0007669"/>
    <property type="project" value="TreeGrafter"/>
</dbReference>
<keyword evidence="8" id="KW-1185">Reference proteome</keyword>
<evidence type="ECO:0000256" key="3">
    <source>
        <dbReference type="ARBA" id="ARBA00038350"/>
    </source>
</evidence>
<dbReference type="Pfam" id="PF02441">
    <property type="entry name" value="Flavoprotein"/>
    <property type="match status" value="1"/>
</dbReference>
<feature type="domain" description="Flavoprotein" evidence="6">
    <location>
        <begin position="24"/>
        <end position="222"/>
    </location>
</feature>
<protein>
    <recommendedName>
        <fullName evidence="5">phosphopantothenoylcysteine decarboxylase</fullName>
        <ecNumber evidence="5">4.1.1.36</ecNumber>
    </recommendedName>
</protein>
<dbReference type="GO" id="GO:0004633">
    <property type="term" value="F:phosphopantothenoylcysteine decarboxylase activity"/>
    <property type="evidence" value="ECO:0007669"/>
    <property type="project" value="UniProtKB-EC"/>
</dbReference>
<dbReference type="SUPFAM" id="SSF52507">
    <property type="entry name" value="Homo-oligomeric flavin-containing Cys decarboxylases, HFCD"/>
    <property type="match status" value="2"/>
</dbReference>
<comment type="cofactor">
    <cofactor evidence="1">
        <name>FMN</name>
        <dbReference type="ChEBI" id="CHEBI:58210"/>
    </cofactor>
</comment>
<name>A0A9R1RZ28_TRITD</name>
<dbReference type="GO" id="GO:0010181">
    <property type="term" value="F:FMN binding"/>
    <property type="evidence" value="ECO:0007669"/>
    <property type="project" value="TreeGrafter"/>
</dbReference>
<evidence type="ECO:0000313" key="8">
    <source>
        <dbReference type="Proteomes" id="UP000324705"/>
    </source>
</evidence>
<evidence type="ECO:0000256" key="5">
    <source>
        <dbReference type="ARBA" id="ARBA00066422"/>
    </source>
</evidence>
<dbReference type="InterPro" id="IPR036551">
    <property type="entry name" value="Flavin_trans-like"/>
</dbReference>
<evidence type="ECO:0000256" key="4">
    <source>
        <dbReference type="ARBA" id="ARBA00060685"/>
    </source>
</evidence>
<gene>
    <name evidence="7" type="ORF">TRITD_3Bv1G059870</name>
</gene>
<reference evidence="7 8" key="1">
    <citation type="submission" date="2017-09" db="EMBL/GenBank/DDBJ databases">
        <authorList>
            <consortium name="International Durum Wheat Genome Sequencing Consortium (IDWGSC)"/>
            <person name="Milanesi L."/>
        </authorList>
    </citation>
    <scope>NUCLEOTIDE SEQUENCE [LARGE SCALE GENOMIC DNA]</scope>
    <source>
        <strain evidence="8">cv. Svevo</strain>
    </source>
</reference>
<dbReference type="PANTHER" id="PTHR14359:SF26">
    <property type="entry name" value="PHOSPHOPANTOTHENOYLCYSTEINE DECARBOXYLASE-RELATED"/>
    <property type="match status" value="1"/>
</dbReference>
<evidence type="ECO:0000259" key="6">
    <source>
        <dbReference type="Pfam" id="PF02441"/>
    </source>
</evidence>
<dbReference type="PANTHER" id="PTHR14359">
    <property type="entry name" value="HOMO-OLIGOMERIC FLAVIN CONTAINING CYS DECARBOXYLASE FAMILY"/>
    <property type="match status" value="1"/>
</dbReference>
<dbReference type="InterPro" id="IPR003382">
    <property type="entry name" value="Flavoprotein"/>
</dbReference>
<dbReference type="EC" id="4.1.1.36" evidence="5"/>